<evidence type="ECO:0000256" key="4">
    <source>
        <dbReference type="ARBA" id="ARBA00022692"/>
    </source>
</evidence>
<organism evidence="10 11">
    <name type="scientific">Streptomyces exfoliatus</name>
    <name type="common">Streptomyces hydrogenans</name>
    <dbReference type="NCBI Taxonomy" id="1905"/>
    <lineage>
        <taxon>Bacteria</taxon>
        <taxon>Bacillati</taxon>
        <taxon>Actinomycetota</taxon>
        <taxon>Actinomycetes</taxon>
        <taxon>Kitasatosporales</taxon>
        <taxon>Streptomycetaceae</taxon>
        <taxon>Streptomyces</taxon>
    </lineage>
</organism>
<keyword evidence="4 7" id="KW-0812">Transmembrane</keyword>
<sequence>MVPAALGALRGGGPMSLARTGARTTGPRSPGPETTTGPETTGTRNGKKRTAGSIAWHLGSLAVLAVILYPVVWVIGGSFKPNDEIVGSLTLFPTDPITDNYQRLADGIADIPISTFFGNSLFLAVGSVVGVLISSSLSAYAFAKIGFAGRGVLFTLMIGTLLLPYHVLLIPQYVLFQKLELINTYTPLLLGKYLATDAFFVFLMLQFMRGLPKELDEAARLDGCGHLRTYWSIVLPLCRPALITSAIFTFINAWNDFMGPLIYLNEPEKYTVSLGLKMFVDQDGVANYGGMVAMSLVALLPVVAFFLAFQRYLIDGMATSGLKG</sequence>
<dbReference type="PROSITE" id="PS50928">
    <property type="entry name" value="ABC_TM1"/>
    <property type="match status" value="1"/>
</dbReference>
<feature type="compositionally biased region" description="Low complexity" evidence="8">
    <location>
        <begin position="23"/>
        <end position="44"/>
    </location>
</feature>
<dbReference type="EMBL" id="JBEZAM010000010">
    <property type="protein sequence ID" value="MEU7293726.1"/>
    <property type="molecule type" value="Genomic_DNA"/>
</dbReference>
<protein>
    <submittedName>
        <fullName evidence="10">Carbohydrate ABC transporter permease</fullName>
    </submittedName>
</protein>
<dbReference type="Proteomes" id="UP001551210">
    <property type="component" value="Unassembled WGS sequence"/>
</dbReference>
<keyword evidence="6 7" id="KW-0472">Membrane</keyword>
<comment type="similarity">
    <text evidence="7">Belongs to the binding-protein-dependent transport system permease family.</text>
</comment>
<evidence type="ECO:0000313" key="11">
    <source>
        <dbReference type="Proteomes" id="UP001551210"/>
    </source>
</evidence>
<evidence type="ECO:0000256" key="8">
    <source>
        <dbReference type="SAM" id="MobiDB-lite"/>
    </source>
</evidence>
<evidence type="ECO:0000256" key="6">
    <source>
        <dbReference type="ARBA" id="ARBA00023136"/>
    </source>
</evidence>
<evidence type="ECO:0000256" key="2">
    <source>
        <dbReference type="ARBA" id="ARBA00022448"/>
    </source>
</evidence>
<accession>A0ABV3CV05</accession>
<dbReference type="Pfam" id="PF00528">
    <property type="entry name" value="BPD_transp_1"/>
    <property type="match status" value="1"/>
</dbReference>
<evidence type="ECO:0000256" key="1">
    <source>
        <dbReference type="ARBA" id="ARBA00004651"/>
    </source>
</evidence>
<keyword evidence="11" id="KW-1185">Reference proteome</keyword>
<feature type="transmembrane region" description="Helical" evidence="7">
    <location>
        <begin position="121"/>
        <end position="142"/>
    </location>
</feature>
<feature type="transmembrane region" description="Helical" evidence="7">
    <location>
        <begin position="154"/>
        <end position="176"/>
    </location>
</feature>
<proteinExistence type="inferred from homology"/>
<evidence type="ECO:0000256" key="7">
    <source>
        <dbReference type="RuleBase" id="RU363032"/>
    </source>
</evidence>
<comment type="subcellular location">
    <subcellularLocation>
        <location evidence="1 7">Cell membrane</location>
        <topology evidence="1 7">Multi-pass membrane protein</topology>
    </subcellularLocation>
</comment>
<feature type="transmembrane region" description="Helical" evidence="7">
    <location>
        <begin position="54"/>
        <end position="75"/>
    </location>
</feature>
<reference evidence="10 11" key="1">
    <citation type="submission" date="2024-06" db="EMBL/GenBank/DDBJ databases">
        <title>The Natural Products Discovery Center: Release of the First 8490 Sequenced Strains for Exploring Actinobacteria Biosynthetic Diversity.</title>
        <authorList>
            <person name="Kalkreuter E."/>
            <person name="Kautsar S.A."/>
            <person name="Yang D."/>
            <person name="Bader C.D."/>
            <person name="Teijaro C.N."/>
            <person name="Fluegel L."/>
            <person name="Davis C.M."/>
            <person name="Simpson J.R."/>
            <person name="Lauterbach L."/>
            <person name="Steele A.D."/>
            <person name="Gui C."/>
            <person name="Meng S."/>
            <person name="Li G."/>
            <person name="Viehrig K."/>
            <person name="Ye F."/>
            <person name="Su P."/>
            <person name="Kiefer A.F."/>
            <person name="Nichols A."/>
            <person name="Cepeda A.J."/>
            <person name="Yan W."/>
            <person name="Fan B."/>
            <person name="Jiang Y."/>
            <person name="Adhikari A."/>
            <person name="Zheng C.-J."/>
            <person name="Schuster L."/>
            <person name="Cowan T.M."/>
            <person name="Smanski M.J."/>
            <person name="Chevrette M.G."/>
            <person name="De Carvalho L.P.S."/>
            <person name="Shen B."/>
        </authorList>
    </citation>
    <scope>NUCLEOTIDE SEQUENCE [LARGE SCALE GENOMIC DNA]</scope>
    <source>
        <strain evidence="10 11">NPDC045705</strain>
    </source>
</reference>
<evidence type="ECO:0000259" key="9">
    <source>
        <dbReference type="PROSITE" id="PS50928"/>
    </source>
</evidence>
<evidence type="ECO:0000256" key="3">
    <source>
        <dbReference type="ARBA" id="ARBA00022475"/>
    </source>
</evidence>
<dbReference type="SUPFAM" id="SSF161098">
    <property type="entry name" value="MetI-like"/>
    <property type="match status" value="1"/>
</dbReference>
<keyword evidence="5 7" id="KW-1133">Transmembrane helix</keyword>
<dbReference type="PANTHER" id="PTHR43744:SF6">
    <property type="entry name" value="ABC TRANSPORTER PERMEASE PROTEIN YESQ-RELATED"/>
    <property type="match status" value="1"/>
</dbReference>
<dbReference type="CDD" id="cd06261">
    <property type="entry name" value="TM_PBP2"/>
    <property type="match status" value="1"/>
</dbReference>
<feature type="region of interest" description="Disordered" evidence="8">
    <location>
        <begin position="1"/>
        <end position="48"/>
    </location>
</feature>
<feature type="transmembrane region" description="Helical" evidence="7">
    <location>
        <begin position="288"/>
        <end position="309"/>
    </location>
</feature>
<feature type="transmembrane region" description="Helical" evidence="7">
    <location>
        <begin position="188"/>
        <end position="208"/>
    </location>
</feature>
<gene>
    <name evidence="10" type="ORF">AB0A76_11045</name>
</gene>
<evidence type="ECO:0000256" key="5">
    <source>
        <dbReference type="ARBA" id="ARBA00022989"/>
    </source>
</evidence>
<dbReference type="PANTHER" id="PTHR43744">
    <property type="entry name" value="ABC TRANSPORTER PERMEASE PROTEIN MG189-RELATED-RELATED"/>
    <property type="match status" value="1"/>
</dbReference>
<comment type="caution">
    <text evidence="10">The sequence shown here is derived from an EMBL/GenBank/DDBJ whole genome shotgun (WGS) entry which is preliminary data.</text>
</comment>
<name>A0ABV3CV05_STREX</name>
<dbReference type="InterPro" id="IPR035906">
    <property type="entry name" value="MetI-like_sf"/>
</dbReference>
<feature type="domain" description="ABC transmembrane type-1" evidence="9">
    <location>
        <begin position="117"/>
        <end position="309"/>
    </location>
</feature>
<keyword evidence="3" id="KW-1003">Cell membrane</keyword>
<feature type="transmembrane region" description="Helical" evidence="7">
    <location>
        <begin position="229"/>
        <end position="251"/>
    </location>
</feature>
<dbReference type="InterPro" id="IPR000515">
    <property type="entry name" value="MetI-like"/>
</dbReference>
<evidence type="ECO:0000313" key="10">
    <source>
        <dbReference type="EMBL" id="MEU7293726.1"/>
    </source>
</evidence>
<keyword evidence="2 7" id="KW-0813">Transport</keyword>
<dbReference type="Gene3D" id="1.10.3720.10">
    <property type="entry name" value="MetI-like"/>
    <property type="match status" value="1"/>
</dbReference>